<reference evidence="5" key="1">
    <citation type="submission" date="2021-02" db="EMBL/GenBank/DDBJ databases">
        <authorList>
            <person name="Nowell W R."/>
        </authorList>
    </citation>
    <scope>NUCLEOTIDE SEQUENCE</scope>
</reference>
<evidence type="ECO:0000313" key="5">
    <source>
        <dbReference type="EMBL" id="CAF0886679.1"/>
    </source>
</evidence>
<dbReference type="Gene3D" id="3.40.50.980">
    <property type="match status" value="2"/>
</dbReference>
<evidence type="ECO:0000313" key="6">
    <source>
        <dbReference type="EMBL" id="CAF1373446.1"/>
    </source>
</evidence>
<dbReference type="PANTHER" id="PTHR45527">
    <property type="entry name" value="NONRIBOSOMAL PEPTIDE SYNTHETASE"/>
    <property type="match status" value="1"/>
</dbReference>
<dbReference type="InterPro" id="IPR020845">
    <property type="entry name" value="AMP-binding_CS"/>
</dbReference>
<keyword evidence="7" id="KW-1185">Reference proteome</keyword>
<dbReference type="Pfam" id="PF00668">
    <property type="entry name" value="Condensation"/>
    <property type="match status" value="1"/>
</dbReference>
<gene>
    <name evidence="5" type="ORF">BJG266_LOCUS9723</name>
    <name evidence="6" type="ORF">QVE165_LOCUS35242</name>
</gene>
<dbReference type="SUPFAM" id="SSF56801">
    <property type="entry name" value="Acetyl-CoA synthetase-like"/>
    <property type="match status" value="1"/>
</dbReference>
<feature type="domain" description="AMP-dependent synthetase/ligase" evidence="3">
    <location>
        <begin position="150"/>
        <end position="404"/>
    </location>
</feature>
<evidence type="ECO:0008006" key="9">
    <source>
        <dbReference type="Google" id="ProtNLM"/>
    </source>
</evidence>
<evidence type="ECO:0000256" key="2">
    <source>
        <dbReference type="ARBA" id="ARBA00022553"/>
    </source>
</evidence>
<evidence type="ECO:0000313" key="8">
    <source>
        <dbReference type="Proteomes" id="UP000663877"/>
    </source>
</evidence>
<dbReference type="EMBL" id="CAJNOI010000032">
    <property type="protein sequence ID" value="CAF0886679.1"/>
    <property type="molecule type" value="Genomic_DNA"/>
</dbReference>
<dbReference type="Proteomes" id="UP000663832">
    <property type="component" value="Unassembled WGS sequence"/>
</dbReference>
<dbReference type="GO" id="GO:0005737">
    <property type="term" value="C:cytoplasm"/>
    <property type="evidence" value="ECO:0007669"/>
    <property type="project" value="TreeGrafter"/>
</dbReference>
<dbReference type="AlphaFoldDB" id="A0A813YM90"/>
<evidence type="ECO:0000256" key="1">
    <source>
        <dbReference type="ARBA" id="ARBA00022450"/>
    </source>
</evidence>
<dbReference type="OrthoDB" id="416786at2759"/>
<dbReference type="Gene3D" id="3.30.559.30">
    <property type="entry name" value="Nonribosomal peptide synthetase, condensation domain"/>
    <property type="match status" value="1"/>
</dbReference>
<dbReference type="EMBL" id="CAJNOM010000340">
    <property type="protein sequence ID" value="CAF1373446.1"/>
    <property type="molecule type" value="Genomic_DNA"/>
</dbReference>
<dbReference type="GO" id="GO:0044550">
    <property type="term" value="P:secondary metabolite biosynthetic process"/>
    <property type="evidence" value="ECO:0007669"/>
    <property type="project" value="TreeGrafter"/>
</dbReference>
<accession>A0A813YM90</accession>
<evidence type="ECO:0000259" key="4">
    <source>
        <dbReference type="Pfam" id="PF00668"/>
    </source>
</evidence>
<dbReference type="GO" id="GO:0043041">
    <property type="term" value="P:amino acid activation for nonribosomal peptide biosynthetic process"/>
    <property type="evidence" value="ECO:0007669"/>
    <property type="project" value="TreeGrafter"/>
</dbReference>
<dbReference type="InterPro" id="IPR001242">
    <property type="entry name" value="Condensation_dom"/>
</dbReference>
<proteinExistence type="predicted"/>
<evidence type="ECO:0000313" key="7">
    <source>
        <dbReference type="Proteomes" id="UP000663832"/>
    </source>
</evidence>
<keyword evidence="1" id="KW-0596">Phosphopantetheine</keyword>
<dbReference type="InterPro" id="IPR000873">
    <property type="entry name" value="AMP-dep_synth/lig_dom"/>
</dbReference>
<name>A0A813YM90_9BILA</name>
<evidence type="ECO:0000259" key="3">
    <source>
        <dbReference type="Pfam" id="PF00501"/>
    </source>
</evidence>
<dbReference type="GO" id="GO:0031177">
    <property type="term" value="F:phosphopantetheine binding"/>
    <property type="evidence" value="ECO:0007669"/>
    <property type="project" value="TreeGrafter"/>
</dbReference>
<dbReference type="PROSITE" id="PS00455">
    <property type="entry name" value="AMP_BINDING"/>
    <property type="match status" value="1"/>
</dbReference>
<organism evidence="5 8">
    <name type="scientific">Adineta steineri</name>
    <dbReference type="NCBI Taxonomy" id="433720"/>
    <lineage>
        <taxon>Eukaryota</taxon>
        <taxon>Metazoa</taxon>
        <taxon>Spiralia</taxon>
        <taxon>Gnathifera</taxon>
        <taxon>Rotifera</taxon>
        <taxon>Eurotatoria</taxon>
        <taxon>Bdelloidea</taxon>
        <taxon>Adinetida</taxon>
        <taxon>Adinetidae</taxon>
        <taxon>Adineta</taxon>
    </lineage>
</organism>
<dbReference type="Pfam" id="PF00501">
    <property type="entry name" value="AMP-binding"/>
    <property type="match status" value="1"/>
</dbReference>
<keyword evidence="2" id="KW-0597">Phosphoprotein</keyword>
<protein>
    <recommendedName>
        <fullName evidence="9">AMP-dependent synthetase/ligase domain-containing protein</fullName>
    </recommendedName>
</protein>
<sequence>MNTYTRYKDKLKSIIGLYKNLIPLRCQLDRDGSFHQLVEYVQAMAINCMKYSYFPLQHILAQHFDCSKHTFLDISFDFVTIEKKIMIGDSELCSIPLSITINEDEDNKSIYEISLALPNERLLIQSMNNTQVLFPSATCMHHEFIYDVIQHPQKIAVELDEQSLTYTELFYNVQQLSLVLLNKYNVKSGNIICQCVERSLSMVIGILLIIMASGAYCPLSSQDPSQRLQILVKETRSHLFLVHSSTRILFEIDIVTLNIDTIINNEANSTSIHLIQMSDVPITSENILFVIFTSGSTGIPKAVQLSHRNFTQFLRSFVYADILRKTDTIIQMARRSFDNHLLSLVGTLTIGTTLIMLRPEGHMDLDYLAGALNEKQITVMHAVPSLWNNLFNFLNTTNRKSSVQWGMSNSKSLWSS</sequence>
<feature type="domain" description="Condensation" evidence="4">
    <location>
        <begin position="6"/>
        <end position="140"/>
    </location>
</feature>
<dbReference type="PANTHER" id="PTHR45527:SF1">
    <property type="entry name" value="FATTY ACID SYNTHASE"/>
    <property type="match status" value="1"/>
</dbReference>
<dbReference type="GO" id="GO:0003824">
    <property type="term" value="F:catalytic activity"/>
    <property type="evidence" value="ECO:0007669"/>
    <property type="project" value="InterPro"/>
</dbReference>
<dbReference type="Proteomes" id="UP000663877">
    <property type="component" value="Unassembled WGS sequence"/>
</dbReference>
<comment type="caution">
    <text evidence="5">The sequence shown here is derived from an EMBL/GenBank/DDBJ whole genome shotgun (WGS) entry which is preliminary data.</text>
</comment>
<dbReference type="SUPFAM" id="SSF52777">
    <property type="entry name" value="CoA-dependent acyltransferases"/>
    <property type="match status" value="1"/>
</dbReference>